<keyword evidence="6 12" id="KW-0735">Signal-anchor</keyword>
<evidence type="ECO:0000256" key="8">
    <source>
        <dbReference type="ARBA" id="ARBA00023034"/>
    </source>
</evidence>
<comment type="subcellular location">
    <subcellularLocation>
        <location evidence="1 12">Golgi apparatus membrane</location>
        <topology evidence="1 12">Single-pass type II membrane protein</topology>
    </subcellularLocation>
</comment>
<feature type="transmembrane region" description="Helical" evidence="12">
    <location>
        <begin position="37"/>
        <end position="56"/>
    </location>
</feature>
<evidence type="ECO:0000313" key="14">
    <source>
        <dbReference type="EMBL" id="KAF8404977.1"/>
    </source>
</evidence>
<evidence type="ECO:0000256" key="3">
    <source>
        <dbReference type="ARBA" id="ARBA00022676"/>
    </source>
</evidence>
<feature type="region of interest" description="Disordered" evidence="13">
    <location>
        <begin position="451"/>
        <end position="513"/>
    </location>
</feature>
<accession>A0A834ZMD9</accession>
<dbReference type="GO" id="GO:0071555">
    <property type="term" value="P:cell wall organization"/>
    <property type="evidence" value="ECO:0007669"/>
    <property type="project" value="UniProtKB-KW"/>
</dbReference>
<evidence type="ECO:0000313" key="15">
    <source>
        <dbReference type="Proteomes" id="UP000655225"/>
    </source>
</evidence>
<dbReference type="PANTHER" id="PTHR10896:SF17">
    <property type="entry name" value="BETA-1,4-XYLOSYLTRANSFERASE IRX14H-RELATED"/>
    <property type="match status" value="1"/>
</dbReference>
<dbReference type="Gene3D" id="3.90.550.10">
    <property type="entry name" value="Spore Coat Polysaccharide Biosynthesis Protein SpsA, Chain A"/>
    <property type="match status" value="1"/>
</dbReference>
<keyword evidence="4 12" id="KW-0808">Transferase</keyword>
<dbReference type="EMBL" id="JABCRI010000006">
    <property type="protein sequence ID" value="KAF8404977.1"/>
    <property type="molecule type" value="Genomic_DNA"/>
</dbReference>
<dbReference type="InterPro" id="IPR029044">
    <property type="entry name" value="Nucleotide-diphossugar_trans"/>
</dbReference>
<dbReference type="Proteomes" id="UP000655225">
    <property type="component" value="Unassembled WGS sequence"/>
</dbReference>
<dbReference type="OMA" id="LLHGICC"/>
<dbReference type="GO" id="GO:0010417">
    <property type="term" value="P:glucuronoxylan biosynthetic process"/>
    <property type="evidence" value="ECO:0007669"/>
    <property type="project" value="TreeGrafter"/>
</dbReference>
<evidence type="ECO:0000256" key="4">
    <source>
        <dbReference type="ARBA" id="ARBA00022679"/>
    </source>
</evidence>
<proteinExistence type="inferred from homology"/>
<evidence type="ECO:0000256" key="10">
    <source>
        <dbReference type="ARBA" id="ARBA00023180"/>
    </source>
</evidence>
<evidence type="ECO:0000256" key="12">
    <source>
        <dbReference type="RuleBase" id="RU363127"/>
    </source>
</evidence>
<dbReference type="OrthoDB" id="675023at2759"/>
<keyword evidence="5 12" id="KW-0812">Transmembrane</keyword>
<evidence type="ECO:0000256" key="9">
    <source>
        <dbReference type="ARBA" id="ARBA00023136"/>
    </source>
</evidence>
<name>A0A834ZMD9_TETSI</name>
<protein>
    <recommendedName>
        <fullName evidence="12">Glycosyltransferases</fullName>
        <ecNumber evidence="12">2.4.-.-</ecNumber>
    </recommendedName>
</protein>
<dbReference type="SUPFAM" id="SSF53448">
    <property type="entry name" value="Nucleotide-diphospho-sugar transferases"/>
    <property type="match status" value="1"/>
</dbReference>
<comment type="function">
    <text evidence="12">Involved in the synthesis of glucuronoxylan hemicellulose in secondary cell walls.</text>
</comment>
<evidence type="ECO:0000256" key="13">
    <source>
        <dbReference type="SAM" id="MobiDB-lite"/>
    </source>
</evidence>
<evidence type="ECO:0000256" key="6">
    <source>
        <dbReference type="ARBA" id="ARBA00022968"/>
    </source>
</evidence>
<gene>
    <name evidence="14" type="ORF">HHK36_009872</name>
</gene>
<keyword evidence="10" id="KW-0325">Glycoprotein</keyword>
<evidence type="ECO:0000256" key="1">
    <source>
        <dbReference type="ARBA" id="ARBA00004323"/>
    </source>
</evidence>
<evidence type="ECO:0000256" key="11">
    <source>
        <dbReference type="ARBA" id="ARBA00023316"/>
    </source>
</evidence>
<keyword evidence="15" id="KW-1185">Reference proteome</keyword>
<keyword evidence="7 12" id="KW-1133">Transmembrane helix</keyword>
<reference evidence="14 15" key="1">
    <citation type="submission" date="2020-04" db="EMBL/GenBank/DDBJ databases">
        <title>Plant Genome Project.</title>
        <authorList>
            <person name="Zhang R.-G."/>
        </authorList>
    </citation>
    <scope>NUCLEOTIDE SEQUENCE [LARGE SCALE GENOMIC DNA]</scope>
    <source>
        <strain evidence="14">YNK0</strain>
        <tissue evidence="14">Leaf</tissue>
    </source>
</reference>
<sequence length="513" mass="57624">MKLSAVQQNCNNRRSNSFRTTGPLDSTVDGTFKSPAALFWLLLHGICCLISLVLGFRFSRIIFFLLFSSTTTTTTNLYTAAPLLKTTADVFETLTFRTPPSSPALSDPDAPSNNTIASSRVVVGRHGILVRPWPHPNATEVMKAHRIIERVQREQQLQYGIKNPRTLIVVTPTYVRTFQTLHLTGLMHSLMLVPYDLIWIVVEAGGTSNETASLLAKTGLRTIHIGFDERVPIAWEDRHQMESRMRIRALRIVREQKLDGIVMFADDSNMHSMELFDEIQSVKWIGAVSVGILVHSGNSDETSALSQKQEDEENLPVPVQGPACNSSGHLIGWHTFNSLPYVEKSATYIGDRLTVLPRKLEWAGFVLNSKLIWKEADDKPEWVKDLDMLAGNGEELESPLSLLKDASFVEPLGSCGRKVMLWWLRVEARADSKFPPGWVIDPPLEITVPAKRTPWPDVPPELPSNEKVDGIQEHREKRAAKTRISRSRNGSRSKRKRESRTVEAQVSGRHAEE</sequence>
<feature type="compositionally biased region" description="Basic and acidic residues" evidence="13">
    <location>
        <begin position="464"/>
        <end position="476"/>
    </location>
</feature>
<organism evidence="14 15">
    <name type="scientific">Tetracentron sinense</name>
    <name type="common">Spur-leaf</name>
    <dbReference type="NCBI Taxonomy" id="13715"/>
    <lineage>
        <taxon>Eukaryota</taxon>
        <taxon>Viridiplantae</taxon>
        <taxon>Streptophyta</taxon>
        <taxon>Embryophyta</taxon>
        <taxon>Tracheophyta</taxon>
        <taxon>Spermatophyta</taxon>
        <taxon>Magnoliopsida</taxon>
        <taxon>Trochodendrales</taxon>
        <taxon>Trochodendraceae</taxon>
        <taxon>Tetracentron</taxon>
    </lineage>
</organism>
<feature type="compositionally biased region" description="Basic residues" evidence="13">
    <location>
        <begin position="477"/>
        <end position="498"/>
    </location>
</feature>
<dbReference type="PANTHER" id="PTHR10896">
    <property type="entry name" value="GALACTOSYLGALACTOSYLXYLOSYLPROTEIN 3-BETA-GLUCURONOSYLTRANSFERASE BETA-1,3-GLUCURONYLTRANSFERASE"/>
    <property type="match status" value="1"/>
</dbReference>
<dbReference type="FunFam" id="3.90.550.10:FF:000096">
    <property type="entry name" value="Glycosyltransferases"/>
    <property type="match status" value="1"/>
</dbReference>
<evidence type="ECO:0000256" key="5">
    <source>
        <dbReference type="ARBA" id="ARBA00022692"/>
    </source>
</evidence>
<dbReference type="GO" id="GO:0000139">
    <property type="term" value="C:Golgi membrane"/>
    <property type="evidence" value="ECO:0007669"/>
    <property type="project" value="UniProtKB-SubCell"/>
</dbReference>
<dbReference type="GO" id="GO:0015018">
    <property type="term" value="F:galactosylgalactosylxylosylprotein 3-beta-glucuronosyltransferase activity"/>
    <property type="evidence" value="ECO:0007669"/>
    <property type="project" value="InterPro"/>
</dbReference>
<dbReference type="AlphaFoldDB" id="A0A834ZMD9"/>
<keyword evidence="3" id="KW-0328">Glycosyltransferase</keyword>
<dbReference type="GO" id="GO:0042285">
    <property type="term" value="F:xylosyltransferase activity"/>
    <property type="evidence" value="ECO:0007669"/>
    <property type="project" value="TreeGrafter"/>
</dbReference>
<dbReference type="Pfam" id="PF03360">
    <property type="entry name" value="Glyco_transf_43"/>
    <property type="match status" value="1"/>
</dbReference>
<dbReference type="InterPro" id="IPR005027">
    <property type="entry name" value="Glyco_trans_43"/>
</dbReference>
<comment type="caution">
    <text evidence="14">The sequence shown here is derived from an EMBL/GenBank/DDBJ whole genome shotgun (WGS) entry which is preliminary data.</text>
</comment>
<dbReference type="GO" id="GO:0009834">
    <property type="term" value="P:plant-type secondary cell wall biogenesis"/>
    <property type="evidence" value="ECO:0007669"/>
    <property type="project" value="TreeGrafter"/>
</dbReference>
<evidence type="ECO:0000256" key="7">
    <source>
        <dbReference type="ARBA" id="ARBA00022989"/>
    </source>
</evidence>
<keyword evidence="9 12" id="KW-0472">Membrane</keyword>
<comment type="similarity">
    <text evidence="2 12">Belongs to the glycosyltransferase 43 family.</text>
</comment>
<keyword evidence="8 12" id="KW-0333">Golgi apparatus</keyword>
<dbReference type="EC" id="2.4.-.-" evidence="12"/>
<keyword evidence="11 12" id="KW-0961">Cell wall biogenesis/degradation</keyword>
<evidence type="ECO:0000256" key="2">
    <source>
        <dbReference type="ARBA" id="ARBA00007706"/>
    </source>
</evidence>